<accession>A0A6A6VQ24</accession>
<dbReference type="AlphaFoldDB" id="A0A6A6VQ24"/>
<dbReference type="GO" id="GO:0018580">
    <property type="term" value="F:nitronate monooxygenase activity"/>
    <property type="evidence" value="ECO:0007669"/>
    <property type="project" value="InterPro"/>
</dbReference>
<evidence type="ECO:0000313" key="5">
    <source>
        <dbReference type="Proteomes" id="UP000799440"/>
    </source>
</evidence>
<dbReference type="PANTHER" id="PTHR32332">
    <property type="entry name" value="2-NITROPROPANE DIOXYGENASE"/>
    <property type="match status" value="1"/>
</dbReference>
<organism evidence="4 5">
    <name type="scientific">Sporormia fimetaria CBS 119925</name>
    <dbReference type="NCBI Taxonomy" id="1340428"/>
    <lineage>
        <taxon>Eukaryota</taxon>
        <taxon>Fungi</taxon>
        <taxon>Dikarya</taxon>
        <taxon>Ascomycota</taxon>
        <taxon>Pezizomycotina</taxon>
        <taxon>Dothideomycetes</taxon>
        <taxon>Pleosporomycetidae</taxon>
        <taxon>Pleosporales</taxon>
        <taxon>Sporormiaceae</taxon>
        <taxon>Sporormia</taxon>
    </lineage>
</organism>
<reference evidence="4" key="1">
    <citation type="journal article" date="2020" name="Stud. Mycol.">
        <title>101 Dothideomycetes genomes: a test case for predicting lifestyles and emergence of pathogens.</title>
        <authorList>
            <person name="Haridas S."/>
            <person name="Albert R."/>
            <person name="Binder M."/>
            <person name="Bloem J."/>
            <person name="Labutti K."/>
            <person name="Salamov A."/>
            <person name="Andreopoulos B."/>
            <person name="Baker S."/>
            <person name="Barry K."/>
            <person name="Bills G."/>
            <person name="Bluhm B."/>
            <person name="Cannon C."/>
            <person name="Castanera R."/>
            <person name="Culley D."/>
            <person name="Daum C."/>
            <person name="Ezra D."/>
            <person name="Gonzalez J."/>
            <person name="Henrissat B."/>
            <person name="Kuo A."/>
            <person name="Liang C."/>
            <person name="Lipzen A."/>
            <person name="Lutzoni F."/>
            <person name="Magnuson J."/>
            <person name="Mondo S."/>
            <person name="Nolan M."/>
            <person name="Ohm R."/>
            <person name="Pangilinan J."/>
            <person name="Park H.-J."/>
            <person name="Ramirez L."/>
            <person name="Alfaro M."/>
            <person name="Sun H."/>
            <person name="Tritt A."/>
            <person name="Yoshinaga Y."/>
            <person name="Zwiers L.-H."/>
            <person name="Turgeon B."/>
            <person name="Goodwin S."/>
            <person name="Spatafora J."/>
            <person name="Crous P."/>
            <person name="Grigoriev I."/>
        </authorList>
    </citation>
    <scope>NUCLEOTIDE SEQUENCE</scope>
    <source>
        <strain evidence="4">CBS 119925</strain>
    </source>
</reference>
<sequence length="334" mass="35883">MAPAPLSTPLTDVLNVKHPIMLAGMDQVAGPKLAAAVCNAGGFGTLGGARYTPNMLREMIAELKADLVDKNAPFGVDLLLPQVGGSARKTNYDYTKGNLETLLDIVIESGAKLFVSAVGVAPKWAIDKLHKGGVLYMNMIGHPKHVHKACQAGADLICAQGGEAGGHTGNIPTSILIPACADICRQYKSPLTGKPVTLVAAGGVNDGRSVASALMLGAAGVWVGTRFIPSVESKATEEQKREVIQANYDSWIISTIWSGRPLRALRNPYIEDWELNRQDEIKRLTASGKVPLEYEMDRLHKEGKLTEEIMDQAALRPIVRKYAAWAMIVPRPNG</sequence>
<evidence type="ECO:0000256" key="2">
    <source>
        <dbReference type="ARBA" id="ARBA00022643"/>
    </source>
</evidence>
<protein>
    <submittedName>
        <fullName evidence="4">Oxidoreductase</fullName>
    </submittedName>
</protein>
<dbReference type="Pfam" id="PF03060">
    <property type="entry name" value="NMO"/>
    <property type="match status" value="1"/>
</dbReference>
<dbReference type="InterPro" id="IPR004136">
    <property type="entry name" value="NMO"/>
</dbReference>
<dbReference type="EMBL" id="MU006561">
    <property type="protein sequence ID" value="KAF2751969.1"/>
    <property type="molecule type" value="Genomic_DNA"/>
</dbReference>
<dbReference type="Gene3D" id="3.20.20.70">
    <property type="entry name" value="Aldolase class I"/>
    <property type="match status" value="1"/>
</dbReference>
<dbReference type="SUPFAM" id="SSF51412">
    <property type="entry name" value="Inosine monophosphate dehydrogenase (IMPDH)"/>
    <property type="match status" value="1"/>
</dbReference>
<dbReference type="CDD" id="cd04730">
    <property type="entry name" value="NPD_like"/>
    <property type="match status" value="1"/>
</dbReference>
<keyword evidence="2" id="KW-0288">FMN</keyword>
<dbReference type="PANTHER" id="PTHR32332:SF31">
    <property type="entry name" value="2-NITROPROPANE DIOXYGENASE FAMILY, PUTATIVE (AFU_ORTHOLOGUE AFUA_2G09850)-RELATED"/>
    <property type="match status" value="1"/>
</dbReference>
<keyword evidence="1" id="KW-0285">Flavoprotein</keyword>
<dbReference type="Proteomes" id="UP000799440">
    <property type="component" value="Unassembled WGS sequence"/>
</dbReference>
<dbReference type="InterPro" id="IPR013785">
    <property type="entry name" value="Aldolase_TIM"/>
</dbReference>
<evidence type="ECO:0000256" key="1">
    <source>
        <dbReference type="ARBA" id="ARBA00022630"/>
    </source>
</evidence>
<proteinExistence type="predicted"/>
<dbReference type="OrthoDB" id="10265891at2759"/>
<gene>
    <name evidence="4" type="ORF">M011DRAFT_491445</name>
</gene>
<evidence type="ECO:0000313" key="4">
    <source>
        <dbReference type="EMBL" id="KAF2751969.1"/>
    </source>
</evidence>
<evidence type="ECO:0000256" key="3">
    <source>
        <dbReference type="ARBA" id="ARBA00023002"/>
    </source>
</evidence>
<keyword evidence="3" id="KW-0560">Oxidoreductase</keyword>
<keyword evidence="5" id="KW-1185">Reference proteome</keyword>
<name>A0A6A6VQ24_9PLEO</name>